<organism evidence="1 2">
    <name type="scientific">Lactobacillus johnsonii</name>
    <dbReference type="NCBI Taxonomy" id="33959"/>
    <lineage>
        <taxon>Bacteria</taxon>
        <taxon>Bacillati</taxon>
        <taxon>Bacillota</taxon>
        <taxon>Bacilli</taxon>
        <taxon>Lactobacillales</taxon>
        <taxon>Lactobacillaceae</taxon>
        <taxon>Lactobacillus</taxon>
    </lineage>
</organism>
<dbReference type="InterPro" id="IPR009061">
    <property type="entry name" value="DNA-bd_dom_put_sf"/>
</dbReference>
<dbReference type="EMBL" id="DYYQ01000039">
    <property type="protein sequence ID" value="HJE49760.1"/>
    <property type="molecule type" value="Genomic_DNA"/>
</dbReference>
<proteinExistence type="predicted"/>
<dbReference type="AlphaFoldDB" id="A0A921JNW6"/>
<evidence type="ECO:0000313" key="1">
    <source>
        <dbReference type="EMBL" id="HJE49760.1"/>
    </source>
</evidence>
<sequence length="102" mass="11877">MSKVILDKNDMACFLAECKQTFNDLITSTKRENQDQILNRKGLADYFHVSPNSIDDWVNLGMPYALLGKTKRFSTKSALKWFHEQEKTTKPTKKRPIRIVNE</sequence>
<dbReference type="SUPFAM" id="SSF46955">
    <property type="entry name" value="Putative DNA-binding domain"/>
    <property type="match status" value="1"/>
</dbReference>
<reference evidence="1" key="2">
    <citation type="submission" date="2021-09" db="EMBL/GenBank/DDBJ databases">
        <authorList>
            <person name="Gilroy R."/>
        </authorList>
    </citation>
    <scope>NUCLEOTIDE SEQUENCE</scope>
    <source>
        <strain evidence="1">CHK192-2623</strain>
    </source>
</reference>
<name>A0A921JNW6_LACJH</name>
<protein>
    <submittedName>
        <fullName evidence="1">Terminase small subunit</fullName>
    </submittedName>
</protein>
<dbReference type="Gene3D" id="1.10.10.10">
    <property type="entry name" value="Winged helix-like DNA-binding domain superfamily/Winged helix DNA-binding domain"/>
    <property type="match status" value="1"/>
</dbReference>
<evidence type="ECO:0000313" key="2">
    <source>
        <dbReference type="Proteomes" id="UP000732527"/>
    </source>
</evidence>
<dbReference type="Proteomes" id="UP000732527">
    <property type="component" value="Unassembled WGS sequence"/>
</dbReference>
<reference evidence="1" key="1">
    <citation type="journal article" date="2021" name="PeerJ">
        <title>Extensive microbial diversity within the chicken gut microbiome revealed by metagenomics and culture.</title>
        <authorList>
            <person name="Gilroy R."/>
            <person name="Ravi A."/>
            <person name="Getino M."/>
            <person name="Pursley I."/>
            <person name="Horton D.L."/>
            <person name="Alikhan N.F."/>
            <person name="Baker D."/>
            <person name="Gharbi K."/>
            <person name="Hall N."/>
            <person name="Watson M."/>
            <person name="Adriaenssens E.M."/>
            <person name="Foster-Nyarko E."/>
            <person name="Jarju S."/>
            <person name="Secka A."/>
            <person name="Antonio M."/>
            <person name="Oren A."/>
            <person name="Chaudhuri R.R."/>
            <person name="La Ragione R."/>
            <person name="Hildebrand F."/>
            <person name="Pallen M.J."/>
        </authorList>
    </citation>
    <scope>NUCLEOTIDE SEQUENCE</scope>
    <source>
        <strain evidence="1">CHK192-2623</strain>
    </source>
</reference>
<dbReference type="InterPro" id="IPR036388">
    <property type="entry name" value="WH-like_DNA-bd_sf"/>
</dbReference>
<accession>A0A921JNW6</accession>
<comment type="caution">
    <text evidence="1">The sequence shown here is derived from an EMBL/GenBank/DDBJ whole genome shotgun (WGS) entry which is preliminary data.</text>
</comment>
<gene>
    <name evidence="1" type="ORF">K8V69_06230</name>
</gene>